<keyword evidence="7 9" id="KW-1133">Transmembrane helix</keyword>
<reference evidence="10 12" key="2">
    <citation type="submission" date="2018-08" db="EMBL/GenBank/DDBJ databases">
        <title>Complete genome of the Arcobacter ellisii type strain LMG 26155.</title>
        <authorList>
            <person name="Miller W.G."/>
            <person name="Yee E."/>
            <person name="Bono J.L."/>
        </authorList>
    </citation>
    <scope>NUCLEOTIDE SEQUENCE [LARGE SCALE GENOMIC DNA]</scope>
    <source>
        <strain evidence="10 12">LMG 26155</strain>
    </source>
</reference>
<dbReference type="GO" id="GO:0016874">
    <property type="term" value="F:ligase activity"/>
    <property type="evidence" value="ECO:0007669"/>
    <property type="project" value="UniProtKB-KW"/>
</dbReference>
<dbReference type="EMBL" id="CP032097">
    <property type="protein sequence ID" value="AXX96233.1"/>
    <property type="molecule type" value="Genomic_DNA"/>
</dbReference>
<dbReference type="Pfam" id="PF03186">
    <property type="entry name" value="CobD_Cbib"/>
    <property type="match status" value="1"/>
</dbReference>
<feature type="transmembrane region" description="Helical" evidence="9">
    <location>
        <begin position="143"/>
        <end position="164"/>
    </location>
</feature>
<comment type="similarity">
    <text evidence="3 9">Belongs to the CobD/CbiB family.</text>
</comment>
<name>A0A347UBK5_9BACT</name>
<organism evidence="11 13">
    <name type="scientific">Arcobacter ellisii</name>
    <dbReference type="NCBI Taxonomy" id="913109"/>
    <lineage>
        <taxon>Bacteria</taxon>
        <taxon>Pseudomonadati</taxon>
        <taxon>Campylobacterota</taxon>
        <taxon>Epsilonproteobacteria</taxon>
        <taxon>Campylobacterales</taxon>
        <taxon>Arcobacteraceae</taxon>
        <taxon>Arcobacter</taxon>
    </lineage>
</organism>
<dbReference type="KEGG" id="aell:AELL_2629"/>
<dbReference type="RefSeq" id="WP_118918375.1">
    <property type="nucleotide sequence ID" value="NZ_CP032097.1"/>
</dbReference>
<evidence type="ECO:0000256" key="2">
    <source>
        <dbReference type="ARBA" id="ARBA00004953"/>
    </source>
</evidence>
<comment type="subcellular location">
    <subcellularLocation>
        <location evidence="1 9">Cell membrane</location>
        <topology evidence="1 9">Multi-pass membrane protein</topology>
    </subcellularLocation>
</comment>
<keyword evidence="4 9" id="KW-1003">Cell membrane</keyword>
<evidence type="ECO:0000313" key="13">
    <source>
        <dbReference type="Proteomes" id="UP000290588"/>
    </source>
</evidence>
<keyword evidence="12" id="KW-1185">Reference proteome</keyword>
<dbReference type="GO" id="GO:0048472">
    <property type="term" value="F:threonine-phosphate decarboxylase activity"/>
    <property type="evidence" value="ECO:0007669"/>
    <property type="project" value="InterPro"/>
</dbReference>
<dbReference type="GO" id="GO:0005886">
    <property type="term" value="C:plasma membrane"/>
    <property type="evidence" value="ECO:0007669"/>
    <property type="project" value="UniProtKB-SubCell"/>
</dbReference>
<dbReference type="InterPro" id="IPR004485">
    <property type="entry name" value="Cobalamin_biosynth_CobD/CbiB"/>
</dbReference>
<dbReference type="PANTHER" id="PTHR34308:SF1">
    <property type="entry name" value="COBALAMIN BIOSYNTHESIS PROTEIN CBIB"/>
    <property type="match status" value="1"/>
</dbReference>
<dbReference type="OrthoDB" id="9811967at2"/>
<dbReference type="EMBL" id="NXIG01000003">
    <property type="protein sequence ID" value="RXI31921.1"/>
    <property type="molecule type" value="Genomic_DNA"/>
</dbReference>
<evidence type="ECO:0000313" key="10">
    <source>
        <dbReference type="EMBL" id="AXX96233.1"/>
    </source>
</evidence>
<reference evidence="11 13" key="1">
    <citation type="submission" date="2017-09" db="EMBL/GenBank/DDBJ databases">
        <title>Genomics of the genus Arcobacter.</title>
        <authorList>
            <person name="Perez-Cataluna A."/>
            <person name="Figueras M.J."/>
            <person name="Salas-Masso N."/>
        </authorList>
    </citation>
    <scope>NUCLEOTIDE SEQUENCE [LARGE SCALE GENOMIC DNA]</scope>
    <source>
        <strain evidence="11 13">CECT 7837</strain>
    </source>
</reference>
<evidence type="ECO:0000313" key="12">
    <source>
        <dbReference type="Proteomes" id="UP000262582"/>
    </source>
</evidence>
<evidence type="ECO:0000313" key="11">
    <source>
        <dbReference type="EMBL" id="RXI31921.1"/>
    </source>
</evidence>
<comment type="caution">
    <text evidence="9">Lacks conserved residue(s) required for the propagation of feature annotation.</text>
</comment>
<evidence type="ECO:0000256" key="5">
    <source>
        <dbReference type="ARBA" id="ARBA00022573"/>
    </source>
</evidence>
<gene>
    <name evidence="9 11" type="primary">cobD</name>
    <name evidence="10" type="synonym">cbiB</name>
    <name evidence="10" type="ORF">AELL_2629</name>
    <name evidence="11" type="ORF">CP962_03830</name>
</gene>
<proteinExistence type="inferred from homology"/>
<evidence type="ECO:0000256" key="7">
    <source>
        <dbReference type="ARBA" id="ARBA00022989"/>
    </source>
</evidence>
<keyword evidence="5 9" id="KW-0169">Cobalamin biosynthesis</keyword>
<keyword evidence="8 9" id="KW-0472">Membrane</keyword>
<protein>
    <recommendedName>
        <fullName evidence="9">Cobalamin biosynthesis protein CobD</fullName>
    </recommendedName>
</protein>
<evidence type="ECO:0000256" key="1">
    <source>
        <dbReference type="ARBA" id="ARBA00004651"/>
    </source>
</evidence>
<feature type="transmembrane region" description="Helical" evidence="9">
    <location>
        <begin position="195"/>
        <end position="215"/>
    </location>
</feature>
<sequence>MFYEVALIAYIIDRVFGEFEDLKFFKHPIILMGNYISWFQNKFYKDSIFRGILLTSSLLVIVFFISYILSLFDNVLVQGFLASFTISSKMLYDSVKEVISSENLEIKREKISMLVSRDTSNLTNSEVNKAAVETYGENLSDGVIAPLFYLLCFGIVGAFVYKAINTLDSMVGYRNEKYEKFGKFSARLDDVANFIPSRITAILISILFFSLKALLKFREFGEKHESINAGFPISAMALAINVKLGGPTSYFGKIKNKPFFGDGKENIENEDVLKALSLRNRLDIFIIIVLILGVYI</sequence>
<dbReference type="HAMAP" id="MF_00024">
    <property type="entry name" value="CobD_CbiB"/>
    <property type="match status" value="1"/>
</dbReference>
<dbReference type="Proteomes" id="UP000290588">
    <property type="component" value="Unassembled WGS sequence"/>
</dbReference>
<evidence type="ECO:0000256" key="6">
    <source>
        <dbReference type="ARBA" id="ARBA00022692"/>
    </source>
</evidence>
<keyword evidence="10" id="KW-0436">Ligase</keyword>
<dbReference type="NCBIfam" id="TIGR00380">
    <property type="entry name" value="cobal_cbiB"/>
    <property type="match status" value="1"/>
</dbReference>
<evidence type="ECO:0000256" key="3">
    <source>
        <dbReference type="ARBA" id="ARBA00006263"/>
    </source>
</evidence>
<evidence type="ECO:0000256" key="4">
    <source>
        <dbReference type="ARBA" id="ARBA00022475"/>
    </source>
</evidence>
<dbReference type="Proteomes" id="UP000262582">
    <property type="component" value="Chromosome"/>
</dbReference>
<evidence type="ECO:0000256" key="8">
    <source>
        <dbReference type="ARBA" id="ARBA00023136"/>
    </source>
</evidence>
<comment type="pathway">
    <text evidence="2 9">Cofactor biosynthesis; adenosylcobalamin biosynthesis.</text>
</comment>
<dbReference type="AlphaFoldDB" id="A0A347UBK5"/>
<evidence type="ECO:0000256" key="9">
    <source>
        <dbReference type="HAMAP-Rule" id="MF_00024"/>
    </source>
</evidence>
<dbReference type="GO" id="GO:0009236">
    <property type="term" value="P:cobalamin biosynthetic process"/>
    <property type="evidence" value="ECO:0007669"/>
    <property type="project" value="UniProtKB-UniRule"/>
</dbReference>
<keyword evidence="6 9" id="KW-0812">Transmembrane</keyword>
<dbReference type="GO" id="GO:0015420">
    <property type="term" value="F:ABC-type vitamin B12 transporter activity"/>
    <property type="evidence" value="ECO:0007669"/>
    <property type="project" value="UniProtKB-UniRule"/>
</dbReference>
<dbReference type="PANTHER" id="PTHR34308">
    <property type="entry name" value="COBALAMIN BIOSYNTHESIS PROTEIN CBIB"/>
    <property type="match status" value="1"/>
</dbReference>
<accession>A0A347UBK5</accession>
<comment type="function">
    <text evidence="9">Converts cobyric acid to cobinamide by the addition of aminopropanol on the F carboxylic group.</text>
</comment>
<feature type="transmembrane region" description="Helical" evidence="9">
    <location>
        <begin position="48"/>
        <end position="69"/>
    </location>
</feature>